<dbReference type="Gene3D" id="3.30.70.1620">
    <property type="match status" value="1"/>
</dbReference>
<sequence length="1309" mass="150019">MDLDMDLDLSNGSHIDPSESSSPKSNRINTNQSIDDDHIDTQSQPTSTTSNVQVVSLESHHNTINDIKSDPIKEEKFEPRLIIDELVLINFKSYAGKQLVGPFNPSFSAVVGPNGSGKSNVIDSLLFVFGFRASKMRQSKLSELIHNSENFPDLTFCQVDIHFKGVIDHYDDLTGEIITNDIPNSSLIVSRKAFKNNSSKYFINNHESSYTEVTNLLKDKGIDLDHKRFLILQGEVESIAQMKPKADNNSDDGLLEYLEDIIGTAKYKSEIETSRLQIEELNDLCLSKENRFNVVENAKNELEQDKENCLNYLKKEKKLILRKNMYFQYLTINDTKTIQSKNEQLTDLKSKLKNEKIETDIYLNEIKTLKTNYNLLNDKLKETDTQLSDLKKIHKSLEKEKVSIDELIKHNETKKKKAKKLLDSHKNTLRTNSGDLANLNLNKSTYDTQLKELNISLENEKKELENIKLELSDKTKTLSNQIEDLQKQLNPEKEKINSKQGEIDLQQSEIDMSQNTLNDLLKEIETCKFSIDEIMGSIKSKEKQMSHKQKEQVHVTEQIRLGQIEVDTHRSQLKSMENQLRLAKSKANDAKSRVNNTKSRNKVIAALMHLKNSGRLSGFYGRLGDLGVIDDKYDIAISTGGGSLDDMVVDSVETGQQCIDYMRKNNLGFGKFIALNKLRKFNLNPIQTPNNTPRLFDLITFSDPKFAPAFYSSMYDTLVTTDMATANKVAFGGSRRWRVVTLDGKLVDVSGTLSGGGSRAYSGAMKLSSTATSNGPDISQEEVNKLISIAEKQEDVYNQAYMAFKQEEKALNDFIDRKPQIEIEISTLKLDIESLNNNLKSTNERLKELSSSSNNQKIEKLKNEIQLVEENILKLQKDMIKLKQPCKELEDQIEELNDQIMKMGGLKLKVQKNKVDSVLQRIEITTEQESKDNLQINKLQSQNNRLESQIQSNEKEIEEFDKEIESATEKLELIMSKFNQSNENIENKSHEKDELDHQIEELNEIIQEKQTQVNEYRKEEIKLLSDIEKIEIIIKKCESNLSIYKEEIESIETRNIDSLITWLDDDDAIKIELRQNGDDISQKYSIEELEDLDSKELVEEIEELENYLEITPMDESILQEYSRRFIEYDERKKDLNKAVGSRDELKEKLDEISNKRYNEFMKGFNEISSTLKEMYQMITMGGNAELELVDSIDPFSEGILFSVMPPKKSWKNISNLSGGEKTLSSLALVFALHRYKPTPLYVMDEIDAALDFRNVSIVASYIKERTKNAQFIVISLRNNMFELAKQLVGIYKVKNMTRSIALQNKEILV</sequence>
<dbReference type="PANTHER" id="PTHR18937:SF172">
    <property type="entry name" value="STRUCTURAL MAINTENANCE OF CHROMOSOMES PROTEIN"/>
    <property type="match status" value="1"/>
</dbReference>
<dbReference type="Gene3D" id="3.40.50.300">
    <property type="entry name" value="P-loop containing nucleotide triphosphate hydrolases"/>
    <property type="match status" value="2"/>
</dbReference>
<evidence type="ECO:0000256" key="4">
    <source>
        <dbReference type="ARBA" id="ARBA00022741"/>
    </source>
</evidence>
<dbReference type="SUPFAM" id="SSF75553">
    <property type="entry name" value="Smc hinge domain"/>
    <property type="match status" value="1"/>
</dbReference>
<dbReference type="InterPro" id="IPR024704">
    <property type="entry name" value="SMC"/>
</dbReference>
<dbReference type="GO" id="GO:0016887">
    <property type="term" value="F:ATP hydrolysis activity"/>
    <property type="evidence" value="ECO:0007669"/>
    <property type="project" value="InterPro"/>
</dbReference>
<feature type="coiled-coil region" evidence="12">
    <location>
        <begin position="566"/>
        <end position="600"/>
    </location>
</feature>
<evidence type="ECO:0000256" key="3">
    <source>
        <dbReference type="ARBA" id="ARBA00022618"/>
    </source>
</evidence>
<evidence type="ECO:0000313" key="16">
    <source>
        <dbReference type="Proteomes" id="UP000094801"/>
    </source>
</evidence>
<dbReference type="InterPro" id="IPR010935">
    <property type="entry name" value="SMC_hinge"/>
</dbReference>
<evidence type="ECO:0000256" key="6">
    <source>
        <dbReference type="ARBA" id="ARBA00022840"/>
    </source>
</evidence>
<dbReference type="GO" id="GO:0000796">
    <property type="term" value="C:condensin complex"/>
    <property type="evidence" value="ECO:0007669"/>
    <property type="project" value="TreeGrafter"/>
</dbReference>
<evidence type="ECO:0000256" key="1">
    <source>
        <dbReference type="ARBA" id="ARBA00004123"/>
    </source>
</evidence>
<comment type="subcellular location">
    <subcellularLocation>
        <location evidence="1 11">Nucleus</location>
    </subcellularLocation>
</comment>
<feature type="region of interest" description="Disordered" evidence="13">
    <location>
        <begin position="1"/>
        <end position="51"/>
    </location>
</feature>
<organism evidence="15 16">
    <name type="scientific">[Candida] arabinofermentans NRRL YB-2248</name>
    <dbReference type="NCBI Taxonomy" id="983967"/>
    <lineage>
        <taxon>Eukaryota</taxon>
        <taxon>Fungi</taxon>
        <taxon>Dikarya</taxon>
        <taxon>Ascomycota</taxon>
        <taxon>Saccharomycotina</taxon>
        <taxon>Pichiomycetes</taxon>
        <taxon>Pichiales</taxon>
        <taxon>Pichiaceae</taxon>
        <taxon>Ogataea</taxon>
        <taxon>Ogataea/Candida clade</taxon>
    </lineage>
</organism>
<feature type="coiled-coil region" evidence="12">
    <location>
        <begin position="443"/>
        <end position="523"/>
    </location>
</feature>
<evidence type="ECO:0000256" key="5">
    <source>
        <dbReference type="ARBA" id="ARBA00022776"/>
    </source>
</evidence>
<protein>
    <recommendedName>
        <fullName evidence="11">Structural maintenance of chromosomes protein</fullName>
    </recommendedName>
</protein>
<dbReference type="Pfam" id="PF06470">
    <property type="entry name" value="SMC_hinge"/>
    <property type="match status" value="1"/>
</dbReference>
<keyword evidence="6" id="KW-0067">ATP-binding</keyword>
<evidence type="ECO:0000256" key="12">
    <source>
        <dbReference type="SAM" id="Coils"/>
    </source>
</evidence>
<dbReference type="EMBL" id="KV453848">
    <property type="protein sequence ID" value="ODV87529.1"/>
    <property type="molecule type" value="Genomic_DNA"/>
</dbReference>
<dbReference type="PIRSF" id="PIRSF005719">
    <property type="entry name" value="SMC"/>
    <property type="match status" value="1"/>
</dbReference>
<gene>
    <name evidence="15" type="ORF">CANARDRAFT_21479</name>
</gene>
<dbReference type="InterPro" id="IPR036277">
    <property type="entry name" value="SMC_hinge_sf"/>
</dbReference>
<evidence type="ECO:0000259" key="14">
    <source>
        <dbReference type="SMART" id="SM00968"/>
    </source>
</evidence>
<reference evidence="16" key="1">
    <citation type="submission" date="2016-04" db="EMBL/GenBank/DDBJ databases">
        <title>Comparative genomics of biotechnologically important yeasts.</title>
        <authorList>
            <consortium name="DOE Joint Genome Institute"/>
            <person name="Riley R."/>
            <person name="Haridas S."/>
            <person name="Wolfe K.H."/>
            <person name="Lopes M.R."/>
            <person name="Hittinger C.T."/>
            <person name="Goker M."/>
            <person name="Salamov A."/>
            <person name="Wisecaver J."/>
            <person name="Long T.M."/>
            <person name="Aerts A.L."/>
            <person name="Barry K."/>
            <person name="Choi C."/>
            <person name="Clum A."/>
            <person name="Coughlan A.Y."/>
            <person name="Deshpande S."/>
            <person name="Douglass A.P."/>
            <person name="Hanson S.J."/>
            <person name="Klenk H.-P."/>
            <person name="Labutti K."/>
            <person name="Lapidus A."/>
            <person name="Lindquist E."/>
            <person name="Lipzen A."/>
            <person name="Meier-Kolthoff J.P."/>
            <person name="Ohm R.A."/>
            <person name="Otillar R.P."/>
            <person name="Pangilinan J."/>
            <person name="Peng Y."/>
            <person name="Rokas A."/>
            <person name="Rosa C.A."/>
            <person name="Scheuner C."/>
            <person name="Sibirny A.A."/>
            <person name="Slot J.C."/>
            <person name="Stielow J.B."/>
            <person name="Sun H."/>
            <person name="Kurtzman C.P."/>
            <person name="Blackwell M."/>
            <person name="Grigoriev I.V."/>
            <person name="Jeffries T.W."/>
        </authorList>
    </citation>
    <scope>NUCLEOTIDE SEQUENCE [LARGE SCALE GENOMIC DNA]</scope>
    <source>
        <strain evidence="16">NRRL YB-2248</strain>
    </source>
</reference>
<dbReference type="InterPro" id="IPR003395">
    <property type="entry name" value="RecF/RecN/SMC_N"/>
</dbReference>
<dbReference type="Pfam" id="PF02463">
    <property type="entry name" value="SMC_N"/>
    <property type="match status" value="1"/>
</dbReference>
<proteinExistence type="inferred from homology"/>
<evidence type="ECO:0000256" key="2">
    <source>
        <dbReference type="ARBA" id="ARBA00006005"/>
    </source>
</evidence>
<evidence type="ECO:0000256" key="13">
    <source>
        <dbReference type="SAM" id="MobiDB-lite"/>
    </source>
</evidence>
<evidence type="ECO:0000256" key="9">
    <source>
        <dbReference type="ARBA" id="ARBA00023242"/>
    </source>
</evidence>
<dbReference type="SMART" id="SM00968">
    <property type="entry name" value="SMC_hinge"/>
    <property type="match status" value="1"/>
</dbReference>
<evidence type="ECO:0000313" key="15">
    <source>
        <dbReference type="EMBL" id="ODV87529.1"/>
    </source>
</evidence>
<dbReference type="OrthoDB" id="5575062at2759"/>
<evidence type="ECO:0000256" key="10">
    <source>
        <dbReference type="ARBA" id="ARBA00023306"/>
    </source>
</evidence>
<dbReference type="Gene3D" id="1.20.1060.20">
    <property type="match status" value="1"/>
</dbReference>
<dbReference type="InterPro" id="IPR027417">
    <property type="entry name" value="P-loop_NTPase"/>
</dbReference>
<keyword evidence="16" id="KW-1185">Reference proteome</keyword>
<feature type="compositionally biased region" description="Polar residues" evidence="13">
    <location>
        <begin position="10"/>
        <end position="33"/>
    </location>
</feature>
<evidence type="ECO:0000256" key="8">
    <source>
        <dbReference type="ARBA" id="ARBA00023067"/>
    </source>
</evidence>
<dbReference type="STRING" id="983967.A0A1E4T6Y9"/>
<feature type="coiled-coil region" evidence="12">
    <location>
        <begin position="1118"/>
        <end position="1155"/>
    </location>
</feature>
<evidence type="ECO:0000256" key="7">
    <source>
        <dbReference type="ARBA" id="ARBA00023054"/>
    </source>
</evidence>
<feature type="domain" description="SMC hinge" evidence="14">
    <location>
        <begin position="617"/>
        <end position="730"/>
    </location>
</feature>
<comment type="similarity">
    <text evidence="2">Belongs to the SMC family. SMC4 subfamily.</text>
</comment>
<keyword evidence="9 11" id="KW-0539">Nucleus</keyword>
<dbReference type="Proteomes" id="UP000094801">
    <property type="component" value="Unassembled WGS sequence"/>
</dbReference>
<keyword evidence="4" id="KW-0547">Nucleotide-binding</keyword>
<dbReference type="SUPFAM" id="SSF52540">
    <property type="entry name" value="P-loop containing nucleoside triphosphate hydrolases"/>
    <property type="match status" value="2"/>
</dbReference>
<dbReference type="GO" id="GO:0005634">
    <property type="term" value="C:nucleus"/>
    <property type="evidence" value="ECO:0007669"/>
    <property type="project" value="UniProtKB-SubCell"/>
</dbReference>
<dbReference type="PANTHER" id="PTHR18937">
    <property type="entry name" value="STRUCTURAL MAINTENANCE OF CHROMOSOMES SMC FAMILY MEMBER"/>
    <property type="match status" value="1"/>
</dbReference>
<evidence type="ECO:0000256" key="11">
    <source>
        <dbReference type="PIRNR" id="PIRNR005719"/>
    </source>
</evidence>
<name>A0A1E4T6Y9_9ASCO</name>
<dbReference type="GO" id="GO:0051301">
    <property type="term" value="P:cell division"/>
    <property type="evidence" value="ECO:0007669"/>
    <property type="project" value="UniProtKB-KW"/>
</dbReference>
<feature type="coiled-coil region" evidence="12">
    <location>
        <begin position="818"/>
        <end position="1054"/>
    </location>
</feature>
<keyword evidence="5" id="KW-0498">Mitosis</keyword>
<keyword evidence="10" id="KW-0131">Cell cycle</keyword>
<dbReference type="FunFam" id="3.40.50.300:FF:000585">
    <property type="entry name" value="Structural maintenance of chromosomes 4"/>
    <property type="match status" value="1"/>
</dbReference>
<feature type="compositionally biased region" description="Polar residues" evidence="13">
    <location>
        <begin position="41"/>
        <end position="51"/>
    </location>
</feature>
<feature type="coiled-coil region" evidence="12">
    <location>
        <begin position="264"/>
        <end position="400"/>
    </location>
</feature>
<keyword evidence="7 12" id="KW-0175">Coiled coil</keyword>
<dbReference type="FunFam" id="3.40.50.300:FF:000481">
    <property type="entry name" value="Structural maintenance of chromosomes 4"/>
    <property type="match status" value="1"/>
</dbReference>
<keyword evidence="3" id="KW-0132">Cell division</keyword>
<dbReference type="GO" id="GO:0005524">
    <property type="term" value="F:ATP binding"/>
    <property type="evidence" value="ECO:0007669"/>
    <property type="project" value="UniProtKB-KW"/>
</dbReference>
<dbReference type="GO" id="GO:0007076">
    <property type="term" value="P:mitotic chromosome condensation"/>
    <property type="evidence" value="ECO:0007669"/>
    <property type="project" value="TreeGrafter"/>
</dbReference>
<accession>A0A1E4T6Y9</accession>
<keyword evidence="8" id="KW-0226">DNA condensation</keyword>